<name>A0A813KYB7_POLGL</name>
<dbReference type="Proteomes" id="UP000626109">
    <property type="component" value="Unassembled WGS sequence"/>
</dbReference>
<dbReference type="AlphaFoldDB" id="A0A813KYB7"/>
<dbReference type="EMBL" id="CAJNNW010032282">
    <property type="protein sequence ID" value="CAE8712180.1"/>
    <property type="molecule type" value="Genomic_DNA"/>
</dbReference>
<evidence type="ECO:0000313" key="3">
    <source>
        <dbReference type="Proteomes" id="UP000626109"/>
    </source>
</evidence>
<protein>
    <submittedName>
        <fullName evidence="2">Uncharacterized protein</fullName>
    </submittedName>
</protein>
<feature type="signal peptide" evidence="1">
    <location>
        <begin position="1"/>
        <end position="19"/>
    </location>
</feature>
<keyword evidence="1" id="KW-0732">Signal</keyword>
<gene>
    <name evidence="2" type="ORF">PGLA2088_LOCUS36899</name>
</gene>
<accession>A0A813KYB7</accession>
<feature type="chain" id="PRO_5032794686" evidence="1">
    <location>
        <begin position="20"/>
        <end position="140"/>
    </location>
</feature>
<reference evidence="2" key="1">
    <citation type="submission" date="2021-02" db="EMBL/GenBank/DDBJ databases">
        <authorList>
            <person name="Dougan E. K."/>
            <person name="Rhodes N."/>
            <person name="Thang M."/>
            <person name="Chan C."/>
        </authorList>
    </citation>
    <scope>NUCLEOTIDE SEQUENCE</scope>
</reference>
<sequence>MESWCRLHGHEWLSWRSLAAVACCSSSVRVSVCHGPKPVLDLAEGRLAVLKGLPPSHELQALHPVDNSEDIDEKENLLTRVAEYFSDSSVGRSLFKPSVFHIWPSPTAYVAGALNGGGYNLSLFYAMHRPLAWKTAARPG</sequence>
<proteinExistence type="predicted"/>
<comment type="caution">
    <text evidence="2">The sequence shown here is derived from an EMBL/GenBank/DDBJ whole genome shotgun (WGS) entry which is preliminary data.</text>
</comment>
<organism evidence="2 3">
    <name type="scientific">Polarella glacialis</name>
    <name type="common">Dinoflagellate</name>
    <dbReference type="NCBI Taxonomy" id="89957"/>
    <lineage>
        <taxon>Eukaryota</taxon>
        <taxon>Sar</taxon>
        <taxon>Alveolata</taxon>
        <taxon>Dinophyceae</taxon>
        <taxon>Suessiales</taxon>
        <taxon>Suessiaceae</taxon>
        <taxon>Polarella</taxon>
    </lineage>
</organism>
<evidence type="ECO:0000313" key="2">
    <source>
        <dbReference type="EMBL" id="CAE8712180.1"/>
    </source>
</evidence>
<evidence type="ECO:0000256" key="1">
    <source>
        <dbReference type="SAM" id="SignalP"/>
    </source>
</evidence>